<gene>
    <name evidence="5" type="ORF">HKI87_03g23200</name>
</gene>
<comment type="similarity">
    <text evidence="2">Belongs to the peptidase M16 family.</text>
</comment>
<dbReference type="Pfam" id="PF00675">
    <property type="entry name" value="Peptidase_M16"/>
    <property type="match status" value="1"/>
</dbReference>
<reference evidence="5 6" key="1">
    <citation type="submission" date="2024-03" db="EMBL/GenBank/DDBJ databases">
        <title>Complete genome sequence of the green alga Chloropicon roscoffensis RCC1871.</title>
        <authorList>
            <person name="Lemieux C."/>
            <person name="Pombert J.-F."/>
            <person name="Otis C."/>
            <person name="Turmel M."/>
        </authorList>
    </citation>
    <scope>NUCLEOTIDE SEQUENCE [LARGE SCALE GENOMIC DNA]</scope>
    <source>
        <strain evidence="5 6">RCC1871</strain>
    </source>
</reference>
<accession>A0AAX4P448</accession>
<evidence type="ECO:0000313" key="5">
    <source>
        <dbReference type="EMBL" id="WZN60786.1"/>
    </source>
</evidence>
<dbReference type="Proteomes" id="UP001472866">
    <property type="component" value="Chromosome 03"/>
</dbReference>
<protein>
    <submittedName>
        <fullName evidence="5">Subunit alpha of mitochondrial-processing peptidase</fullName>
    </submittedName>
</protein>
<dbReference type="InterPro" id="IPR011765">
    <property type="entry name" value="Pept_M16_N"/>
</dbReference>
<dbReference type="AlphaFoldDB" id="A0AAX4P448"/>
<keyword evidence="6" id="KW-1185">Reference proteome</keyword>
<dbReference type="GO" id="GO:0046872">
    <property type="term" value="F:metal ion binding"/>
    <property type="evidence" value="ECO:0007669"/>
    <property type="project" value="InterPro"/>
</dbReference>
<evidence type="ECO:0000259" key="3">
    <source>
        <dbReference type="Pfam" id="PF00675"/>
    </source>
</evidence>
<dbReference type="InterPro" id="IPR050361">
    <property type="entry name" value="MPP/UQCRC_Complex"/>
</dbReference>
<dbReference type="PANTHER" id="PTHR11851:SF49">
    <property type="entry name" value="MITOCHONDRIAL-PROCESSING PEPTIDASE SUBUNIT ALPHA"/>
    <property type="match status" value="1"/>
</dbReference>
<dbReference type="SUPFAM" id="SSF63411">
    <property type="entry name" value="LuxS/MPP-like metallohydrolase"/>
    <property type="match status" value="2"/>
</dbReference>
<evidence type="ECO:0000313" key="6">
    <source>
        <dbReference type="Proteomes" id="UP001472866"/>
    </source>
</evidence>
<dbReference type="Gene3D" id="3.30.830.10">
    <property type="entry name" value="Metalloenzyme, LuxS/M16 peptidase-like"/>
    <property type="match status" value="2"/>
</dbReference>
<comment type="function">
    <text evidence="1">Substrate recognition and binding subunit of the essential mitochondrial processing protease (MPP), which cleaves the mitochondrial sequence off newly imported precursors proteins.</text>
</comment>
<feature type="domain" description="Peptidase M16 C-terminal" evidence="4">
    <location>
        <begin position="260"/>
        <end position="445"/>
    </location>
</feature>
<evidence type="ECO:0000259" key="4">
    <source>
        <dbReference type="Pfam" id="PF05193"/>
    </source>
</evidence>
<dbReference type="InterPro" id="IPR007863">
    <property type="entry name" value="Peptidase_M16_C"/>
</dbReference>
<dbReference type="PANTHER" id="PTHR11851">
    <property type="entry name" value="METALLOPROTEASE"/>
    <property type="match status" value="1"/>
</dbReference>
<dbReference type="InterPro" id="IPR011249">
    <property type="entry name" value="Metalloenz_LuxS/M16"/>
</dbReference>
<organism evidence="5 6">
    <name type="scientific">Chloropicon roscoffensis</name>
    <dbReference type="NCBI Taxonomy" id="1461544"/>
    <lineage>
        <taxon>Eukaryota</taxon>
        <taxon>Viridiplantae</taxon>
        <taxon>Chlorophyta</taxon>
        <taxon>Chloropicophyceae</taxon>
        <taxon>Chloropicales</taxon>
        <taxon>Chloropicaceae</taxon>
        <taxon>Chloropicon</taxon>
    </lineage>
</organism>
<evidence type="ECO:0000256" key="2">
    <source>
        <dbReference type="ARBA" id="ARBA00007261"/>
    </source>
</evidence>
<dbReference type="EMBL" id="CP151503">
    <property type="protein sequence ID" value="WZN60786.1"/>
    <property type="molecule type" value="Genomic_DNA"/>
</dbReference>
<dbReference type="GO" id="GO:0005739">
    <property type="term" value="C:mitochondrion"/>
    <property type="evidence" value="ECO:0007669"/>
    <property type="project" value="TreeGrafter"/>
</dbReference>
<name>A0AAX4P448_9CHLO</name>
<evidence type="ECO:0000256" key="1">
    <source>
        <dbReference type="ARBA" id="ARBA00002123"/>
    </source>
</evidence>
<dbReference type="Pfam" id="PF05193">
    <property type="entry name" value="Peptidase_M16_C"/>
    <property type="match status" value="1"/>
</dbReference>
<feature type="domain" description="Peptidase M16 N-terminal" evidence="3">
    <location>
        <begin position="105"/>
        <end position="246"/>
    </location>
</feature>
<proteinExistence type="inferred from homology"/>
<sequence length="526" mass="55382">MVAQALTKSVVMTGGAVAAAVGKGIVGGAGRALPPLAYVAGARLFASDAVAPSSTGGGFSLFGGSTRISVPLTQALPDVSAVAAVPASSDPLATEITTMSNGVKIATEATHSTTASIGLYVECGSVNERSGLTHMLDKLAFTTTSNRSTFRITREVEGLGATVASGAGREQMIYAIDGVRTTIPEMMEVLVDSVVNPVFNTWEVDEKRRAVLKDASELKDNAQAMLEEAVHIAGFSGGLSNPLVAPPQTLGNMENEELAELLRAYVQYNYTGSNMVLAVSGAEHGEVVPIAEKLLAGVPETPPQVAELLREPSKYSGGQVLLPPMDDMNHMVLAFEFEGGYKNLKGSTVMQVLLSMLGGGGSFSAGGPGKGMHSRLYANILNNYNWVANCSYFSSVYNETGLVGVSASFFDGGDSSQLVDTLCGELDAIANGSFTDEELSRAKAATMSQVLYNLESKGIICEDIGRQVLLYGKRFPVGEYLADLDKVTKKDLADFVKKMVKSKPTFAAIGNFSDQLYGDVIGKRFN</sequence>